<dbReference type="Proteomes" id="UP000007089">
    <property type="component" value="Chromosome"/>
</dbReference>
<comment type="cofactor">
    <cofactor evidence="1 4">
        <name>thiamine diphosphate</name>
        <dbReference type="ChEBI" id="CHEBI:58937"/>
    </cofactor>
</comment>
<evidence type="ECO:0000313" key="8">
    <source>
        <dbReference type="Proteomes" id="UP000007089"/>
    </source>
</evidence>
<dbReference type="PANTHER" id="PTHR43380:SF1">
    <property type="entry name" value="2-OXOISOVALERATE DEHYDROGENASE SUBUNIT ALPHA, MITOCHONDRIAL"/>
    <property type="match status" value="1"/>
</dbReference>
<dbReference type="Pfam" id="PF00676">
    <property type="entry name" value="E1_dh"/>
    <property type="match status" value="1"/>
</dbReference>
<evidence type="ECO:0000256" key="5">
    <source>
        <dbReference type="SAM" id="MobiDB-lite"/>
    </source>
</evidence>
<dbReference type="GO" id="GO:0009083">
    <property type="term" value="P:branched-chain amino acid catabolic process"/>
    <property type="evidence" value="ECO:0007669"/>
    <property type="project" value="TreeGrafter"/>
</dbReference>
<comment type="function">
    <text evidence="4">The branched-chain alpha-keto dehydrogenase complex catalyzes the overall conversion of alpha-keto acids to acyl-CoA and CO(2). It contains multiple copies of three enzymatic components: branched-chain alpha-keto acid decarboxylase (E1), lipoamide acyltransferase (E2) and lipoamide dehydrogenase (E3).</text>
</comment>
<dbReference type="PANTHER" id="PTHR43380">
    <property type="entry name" value="2-OXOISOVALERATE DEHYDROGENASE SUBUNIT ALPHA, MITOCHONDRIAL"/>
    <property type="match status" value="1"/>
</dbReference>
<dbReference type="RefSeq" id="WP_012632800.1">
    <property type="nucleotide sequence ID" value="NC_011891.1"/>
</dbReference>
<accession>B8J506</accession>
<feature type="compositionally biased region" description="Basic and acidic residues" evidence="5">
    <location>
        <begin position="1"/>
        <end position="14"/>
    </location>
</feature>
<dbReference type="CDD" id="cd02000">
    <property type="entry name" value="TPP_E1_PDC_ADC_BCADC"/>
    <property type="match status" value="1"/>
</dbReference>
<keyword evidence="2 4" id="KW-0560">Oxidoreductase</keyword>
<feature type="domain" description="Dehydrogenase E1 component" evidence="6">
    <location>
        <begin position="83"/>
        <end position="375"/>
    </location>
</feature>
<evidence type="ECO:0000256" key="3">
    <source>
        <dbReference type="ARBA" id="ARBA00023052"/>
    </source>
</evidence>
<dbReference type="InterPro" id="IPR001017">
    <property type="entry name" value="DH_E1"/>
</dbReference>
<evidence type="ECO:0000256" key="2">
    <source>
        <dbReference type="ARBA" id="ARBA00023002"/>
    </source>
</evidence>
<evidence type="ECO:0000313" key="7">
    <source>
        <dbReference type="EMBL" id="ACL64861.1"/>
    </source>
</evidence>
<dbReference type="GO" id="GO:0003863">
    <property type="term" value="F:branched-chain 2-oxo acid dehydrogenase activity"/>
    <property type="evidence" value="ECO:0007669"/>
    <property type="project" value="UniProtKB-EC"/>
</dbReference>
<proteinExistence type="inferred from homology"/>
<keyword evidence="3 4" id="KW-0786">Thiamine pyrophosphate</keyword>
<dbReference type="AlphaFoldDB" id="B8J506"/>
<dbReference type="InterPro" id="IPR050771">
    <property type="entry name" value="Alpha-ketoacid_DH_E1_comp"/>
</dbReference>
<organism evidence="7 8">
    <name type="scientific">Anaeromyxobacter dehalogenans (strain ATCC BAA-258 / DSM 21875 / 2CP-1)</name>
    <dbReference type="NCBI Taxonomy" id="455488"/>
    <lineage>
        <taxon>Bacteria</taxon>
        <taxon>Pseudomonadati</taxon>
        <taxon>Myxococcota</taxon>
        <taxon>Myxococcia</taxon>
        <taxon>Myxococcales</taxon>
        <taxon>Cystobacterineae</taxon>
        <taxon>Anaeromyxobacteraceae</taxon>
        <taxon>Anaeromyxobacter</taxon>
    </lineage>
</organism>
<dbReference type="HOGENOM" id="CLU_029393_1_0_7"/>
<dbReference type="EC" id="1.2.4.4" evidence="4"/>
<feature type="region of interest" description="Disordered" evidence="5">
    <location>
        <begin position="391"/>
        <end position="410"/>
    </location>
</feature>
<dbReference type="InterPro" id="IPR029061">
    <property type="entry name" value="THDP-binding"/>
</dbReference>
<protein>
    <recommendedName>
        <fullName evidence="4">2-oxoisovalerate dehydrogenase subunit alpha</fullName>
        <ecNumber evidence="4">1.2.4.4</ecNumber>
    </recommendedName>
    <alternativeName>
        <fullName evidence="4">Branched-chain alpha-keto acid dehydrogenase E1 component alpha chain</fullName>
    </alternativeName>
</protein>
<dbReference type="EMBL" id="CP001359">
    <property type="protein sequence ID" value="ACL64861.1"/>
    <property type="molecule type" value="Genomic_DNA"/>
</dbReference>
<comment type="catalytic activity">
    <reaction evidence="4">
        <text>N(6)-[(R)-lipoyl]-L-lysyl-[protein] + 3-methyl-2-oxobutanoate + H(+) = N(6)-[(R)-S(8)-2-methylpropanoyldihydrolipoyl]-L-lysyl-[protein] + CO2</text>
        <dbReference type="Rhea" id="RHEA:13457"/>
        <dbReference type="Rhea" id="RHEA-COMP:10474"/>
        <dbReference type="Rhea" id="RHEA-COMP:10497"/>
        <dbReference type="ChEBI" id="CHEBI:11851"/>
        <dbReference type="ChEBI" id="CHEBI:15378"/>
        <dbReference type="ChEBI" id="CHEBI:16526"/>
        <dbReference type="ChEBI" id="CHEBI:83099"/>
        <dbReference type="ChEBI" id="CHEBI:83142"/>
        <dbReference type="EC" id="1.2.4.4"/>
    </reaction>
</comment>
<dbReference type="SUPFAM" id="SSF52518">
    <property type="entry name" value="Thiamin diphosphate-binding fold (THDP-binding)"/>
    <property type="match status" value="1"/>
</dbReference>
<reference evidence="7" key="1">
    <citation type="submission" date="2009-01" db="EMBL/GenBank/DDBJ databases">
        <title>Complete sequence of Anaeromyxobacter dehalogenans 2CP-1.</title>
        <authorList>
            <consortium name="US DOE Joint Genome Institute"/>
            <person name="Lucas S."/>
            <person name="Copeland A."/>
            <person name="Lapidus A."/>
            <person name="Glavina del Rio T."/>
            <person name="Dalin E."/>
            <person name="Tice H."/>
            <person name="Bruce D."/>
            <person name="Goodwin L."/>
            <person name="Pitluck S."/>
            <person name="Saunders E."/>
            <person name="Brettin T."/>
            <person name="Detter J.C."/>
            <person name="Han C."/>
            <person name="Larimer F."/>
            <person name="Land M."/>
            <person name="Hauser L."/>
            <person name="Kyrpides N."/>
            <person name="Ovchinnikova G."/>
            <person name="Beliaev A.S."/>
            <person name="Richardson P."/>
        </authorList>
    </citation>
    <scope>NUCLEOTIDE SEQUENCE</scope>
    <source>
        <strain evidence="7">2CP-1</strain>
    </source>
</reference>
<evidence type="ECO:0000259" key="6">
    <source>
        <dbReference type="Pfam" id="PF00676"/>
    </source>
</evidence>
<comment type="similarity">
    <text evidence="4">Belongs to the BCKDHA family.</text>
</comment>
<dbReference type="KEGG" id="acp:A2cp1_1517"/>
<evidence type="ECO:0000256" key="1">
    <source>
        <dbReference type="ARBA" id="ARBA00001964"/>
    </source>
</evidence>
<dbReference type="Gene3D" id="3.40.50.970">
    <property type="match status" value="1"/>
</dbReference>
<keyword evidence="8" id="KW-1185">Reference proteome</keyword>
<sequence length="410" mass="44171">MRSTLRPDKVEPSRRPRSARVHAVPAPSSEPAGRADGGLAADAGRGWEAAFPIFRVLDDDGVADPRHATLTPAEALALHRHLVRARALDARMTALQRQGRIGFYVGAEGEEACVVGAAAAMAPQDWLFPCYREHAAALLRGLPLDAFLCNLFGNSGDLARGRQMPCHETWRAGHYASVSAPLGTQLPHAVGAAWAARLKGEDMVSLTWFGDGATSTHDFHTALGFAGVHRVPVVFLCRANGWAISTPTAMQTAAETIAQKGIAYGVRGERVDGNDLLAVHAATRRARARAAAGEGPTLLECVTYRVGPHTTSDDPRGYRDEAEVAPWRARDPIERLRVHLERIGALAPGAHAALLREADEEIRAAVARVEALPPPARESLFDDVYAEPLRQQREQRDECLAAPAGPARDR</sequence>
<keyword evidence="7" id="KW-0670">Pyruvate</keyword>
<feature type="region of interest" description="Disordered" evidence="5">
    <location>
        <begin position="1"/>
        <end position="39"/>
    </location>
</feature>
<gene>
    <name evidence="7" type="ordered locus">A2cp1_1517</name>
</gene>
<name>B8J506_ANAD2</name>
<evidence type="ECO:0000256" key="4">
    <source>
        <dbReference type="RuleBase" id="RU365014"/>
    </source>
</evidence>